<dbReference type="InterPro" id="IPR003509">
    <property type="entry name" value="UPF0102_YraN-like"/>
</dbReference>
<dbReference type="STRING" id="99656.SAMN05421659_11636"/>
<dbReference type="RefSeq" id="WP_092456409.1">
    <property type="nucleotide sequence ID" value="NZ_FOJI01000016.1"/>
</dbReference>
<dbReference type="CDD" id="cd20736">
    <property type="entry name" value="PoNe_Nuclease"/>
    <property type="match status" value="1"/>
</dbReference>
<organism evidence="3 4">
    <name type="scientific">[Clostridium] fimetarium</name>
    <dbReference type="NCBI Taxonomy" id="99656"/>
    <lineage>
        <taxon>Bacteria</taxon>
        <taxon>Bacillati</taxon>
        <taxon>Bacillota</taxon>
        <taxon>Clostridia</taxon>
        <taxon>Lachnospirales</taxon>
        <taxon>Lachnospiraceae</taxon>
    </lineage>
</organism>
<proteinExistence type="inferred from homology"/>
<gene>
    <name evidence="3" type="ORF">SAMN05421659_11636</name>
</gene>
<accession>A0A1I0RI89</accession>
<dbReference type="OrthoDB" id="9802516at2"/>
<dbReference type="Pfam" id="PF02021">
    <property type="entry name" value="UPF0102"/>
    <property type="match status" value="1"/>
</dbReference>
<comment type="similarity">
    <text evidence="1 2">Belongs to the UPF0102 family.</text>
</comment>
<evidence type="ECO:0000256" key="1">
    <source>
        <dbReference type="ARBA" id="ARBA00006738"/>
    </source>
</evidence>
<sequence length="115" mass="13236">MALNKRVIGAIWEQAAINYLKNIGYEILETNYRCRIGEIDIIAKDEEYFVFIEVKYRKTSFMGDPFDAINSKKQNTIRKTASYYLLCHNLGENTPCRFDAVGILGITITLIKDAF</sequence>
<evidence type="ECO:0000256" key="2">
    <source>
        <dbReference type="HAMAP-Rule" id="MF_00048"/>
    </source>
</evidence>
<keyword evidence="3" id="KW-0540">Nuclease</keyword>
<dbReference type="NCBIfam" id="TIGR00252">
    <property type="entry name" value="YraN family protein"/>
    <property type="match status" value="1"/>
</dbReference>
<protein>
    <recommendedName>
        <fullName evidence="2">UPF0102 protein SAMN05421659_11636</fullName>
    </recommendedName>
</protein>
<dbReference type="SUPFAM" id="SSF52980">
    <property type="entry name" value="Restriction endonuclease-like"/>
    <property type="match status" value="1"/>
</dbReference>
<dbReference type="AlphaFoldDB" id="A0A1I0RI89"/>
<keyword evidence="3" id="KW-0255">Endonuclease</keyword>
<dbReference type="GO" id="GO:0004519">
    <property type="term" value="F:endonuclease activity"/>
    <property type="evidence" value="ECO:0007669"/>
    <property type="project" value="UniProtKB-KW"/>
</dbReference>
<dbReference type="PANTHER" id="PTHR34039">
    <property type="entry name" value="UPF0102 PROTEIN YRAN"/>
    <property type="match status" value="1"/>
</dbReference>
<name>A0A1I0RI89_9FIRM</name>
<dbReference type="GO" id="GO:0003676">
    <property type="term" value="F:nucleic acid binding"/>
    <property type="evidence" value="ECO:0007669"/>
    <property type="project" value="InterPro"/>
</dbReference>
<evidence type="ECO:0000313" key="3">
    <source>
        <dbReference type="EMBL" id="SEW40644.1"/>
    </source>
</evidence>
<dbReference type="Gene3D" id="3.40.1350.10">
    <property type="match status" value="1"/>
</dbReference>
<dbReference type="PANTHER" id="PTHR34039:SF1">
    <property type="entry name" value="UPF0102 PROTEIN YRAN"/>
    <property type="match status" value="1"/>
</dbReference>
<dbReference type="InterPro" id="IPR011856">
    <property type="entry name" value="tRNA_endonuc-like_dom_sf"/>
</dbReference>
<dbReference type="InterPro" id="IPR011335">
    <property type="entry name" value="Restrct_endonuc-II-like"/>
</dbReference>
<evidence type="ECO:0000313" key="4">
    <source>
        <dbReference type="Proteomes" id="UP000199701"/>
    </source>
</evidence>
<dbReference type="NCBIfam" id="NF009150">
    <property type="entry name" value="PRK12497.1-3"/>
    <property type="match status" value="1"/>
</dbReference>
<reference evidence="3 4" key="1">
    <citation type="submission" date="2016-10" db="EMBL/GenBank/DDBJ databases">
        <authorList>
            <person name="de Groot N.N."/>
        </authorList>
    </citation>
    <scope>NUCLEOTIDE SEQUENCE [LARGE SCALE GENOMIC DNA]</scope>
    <source>
        <strain evidence="3 4">DSM 9179</strain>
    </source>
</reference>
<dbReference type="HAMAP" id="MF_00048">
    <property type="entry name" value="UPF0102"/>
    <property type="match status" value="1"/>
</dbReference>
<keyword evidence="3" id="KW-0378">Hydrolase</keyword>
<dbReference type="Proteomes" id="UP000199701">
    <property type="component" value="Unassembled WGS sequence"/>
</dbReference>
<dbReference type="EMBL" id="FOJI01000016">
    <property type="protein sequence ID" value="SEW40644.1"/>
    <property type="molecule type" value="Genomic_DNA"/>
</dbReference>
<keyword evidence="4" id="KW-1185">Reference proteome</keyword>